<name>A0ABT3HF18_9HYPH</name>
<comment type="caution">
    <text evidence="6">The sequence shown here is derived from an EMBL/GenBank/DDBJ whole genome shotgun (WGS) entry which is preliminary data.</text>
</comment>
<dbReference type="PANTHER" id="PTHR30146:SF148">
    <property type="entry name" value="HTH-TYPE TRANSCRIPTIONAL REPRESSOR PURR-RELATED"/>
    <property type="match status" value="1"/>
</dbReference>
<evidence type="ECO:0000313" key="6">
    <source>
        <dbReference type="EMBL" id="MCW2308993.1"/>
    </source>
</evidence>
<evidence type="ECO:0000259" key="5">
    <source>
        <dbReference type="PROSITE" id="PS50932"/>
    </source>
</evidence>
<organism evidence="6 7">
    <name type="scientific">Rhodobium gokarnense</name>
    <dbReference type="NCBI Taxonomy" id="364296"/>
    <lineage>
        <taxon>Bacteria</taxon>
        <taxon>Pseudomonadati</taxon>
        <taxon>Pseudomonadota</taxon>
        <taxon>Alphaproteobacteria</taxon>
        <taxon>Hyphomicrobiales</taxon>
        <taxon>Rhodobiaceae</taxon>
        <taxon>Rhodobium</taxon>
    </lineage>
</organism>
<dbReference type="Gene3D" id="3.40.50.2300">
    <property type="match status" value="2"/>
</dbReference>
<dbReference type="InterPro" id="IPR046335">
    <property type="entry name" value="LacI/GalR-like_sensor"/>
</dbReference>
<gene>
    <name evidence="6" type="ORF">M2319_003344</name>
</gene>
<dbReference type="PROSITE" id="PS50932">
    <property type="entry name" value="HTH_LACI_2"/>
    <property type="match status" value="1"/>
</dbReference>
<dbReference type="InterPro" id="IPR028082">
    <property type="entry name" value="Peripla_BP_I"/>
</dbReference>
<keyword evidence="7" id="KW-1185">Reference proteome</keyword>
<dbReference type="Pfam" id="PF13377">
    <property type="entry name" value="Peripla_BP_3"/>
    <property type="match status" value="1"/>
</dbReference>
<dbReference type="Proteomes" id="UP001209755">
    <property type="component" value="Unassembled WGS sequence"/>
</dbReference>
<sequence length="322" mass="35344">MAEDTRKRVLKAIRDLNYRRDGIARSLRRNKTGTIGVMISDITNPYFSDLVRGIEDTIYARNDGHYFILCNTDEDPEKERLYLDVLQEKRVEGLIVAPAGGNEQAFRDTIDFGVPIVFVDRVLEGVEVDSVRVNNREAAHAIVSHVLSLGRRRVALAHAKLDADSIVDRVEGYKDALREAGMTFDPAHVRTSRSSVEDAHREGLSLLTASPRPDAVFCTNNFMTLGMMQAIADLGLACPDDVAVVGFDDFPWTTAFHPHLTVVAQPSYEIGCAAVRLLFNRIAGDRASPPVRMVMDAELIIRESCGAAAKAGGEAASETACL</sequence>
<protein>
    <submittedName>
        <fullName evidence="6">LacI family transcriptional regulator</fullName>
    </submittedName>
</protein>
<reference evidence="7" key="1">
    <citation type="submission" date="2023-07" db="EMBL/GenBank/DDBJ databases">
        <title>Genome sequencing of Purple Non-Sulfur Bacteria from various extreme environments.</title>
        <authorList>
            <person name="Mayer M."/>
        </authorList>
    </citation>
    <scope>NUCLEOTIDE SEQUENCE [LARGE SCALE GENOMIC DNA]</scope>
    <source>
        <strain evidence="7">DSM 17935</strain>
    </source>
</reference>
<evidence type="ECO:0000256" key="3">
    <source>
        <dbReference type="ARBA" id="ARBA00023125"/>
    </source>
</evidence>
<dbReference type="InterPro" id="IPR000843">
    <property type="entry name" value="HTH_LacI"/>
</dbReference>
<proteinExistence type="predicted"/>
<keyword evidence="1" id="KW-0678">Repressor</keyword>
<evidence type="ECO:0000256" key="2">
    <source>
        <dbReference type="ARBA" id="ARBA00023015"/>
    </source>
</evidence>
<dbReference type="PANTHER" id="PTHR30146">
    <property type="entry name" value="LACI-RELATED TRANSCRIPTIONAL REPRESSOR"/>
    <property type="match status" value="1"/>
</dbReference>
<keyword evidence="3" id="KW-0238">DNA-binding</keyword>
<dbReference type="CDD" id="cd01392">
    <property type="entry name" value="HTH_LacI"/>
    <property type="match status" value="1"/>
</dbReference>
<dbReference type="InterPro" id="IPR010982">
    <property type="entry name" value="Lambda_DNA-bd_dom_sf"/>
</dbReference>
<evidence type="ECO:0000256" key="1">
    <source>
        <dbReference type="ARBA" id="ARBA00022491"/>
    </source>
</evidence>
<keyword evidence="2" id="KW-0805">Transcription regulation</keyword>
<dbReference type="EMBL" id="JAOQNS010000010">
    <property type="protein sequence ID" value="MCW2308993.1"/>
    <property type="molecule type" value="Genomic_DNA"/>
</dbReference>
<dbReference type="CDD" id="cd19977">
    <property type="entry name" value="PBP1_EndR-like"/>
    <property type="match status" value="1"/>
</dbReference>
<evidence type="ECO:0000313" key="7">
    <source>
        <dbReference type="Proteomes" id="UP001209755"/>
    </source>
</evidence>
<dbReference type="SUPFAM" id="SSF53822">
    <property type="entry name" value="Periplasmic binding protein-like I"/>
    <property type="match status" value="1"/>
</dbReference>
<dbReference type="Gene3D" id="1.10.260.40">
    <property type="entry name" value="lambda repressor-like DNA-binding domains"/>
    <property type="match status" value="1"/>
</dbReference>
<keyword evidence="4" id="KW-0804">Transcription</keyword>
<accession>A0ABT3HF18</accession>
<evidence type="ECO:0000256" key="4">
    <source>
        <dbReference type="ARBA" id="ARBA00023163"/>
    </source>
</evidence>
<dbReference type="SMART" id="SM00354">
    <property type="entry name" value="HTH_LACI"/>
    <property type="match status" value="1"/>
</dbReference>
<feature type="domain" description="HTH lacI-type" evidence="5">
    <location>
        <begin position="1"/>
        <end position="29"/>
    </location>
</feature>